<organism evidence="2 3">
    <name type="scientific">Pseudoalteromonas rubra</name>
    <dbReference type="NCBI Taxonomy" id="43658"/>
    <lineage>
        <taxon>Bacteria</taxon>
        <taxon>Pseudomonadati</taxon>
        <taxon>Pseudomonadota</taxon>
        <taxon>Gammaproteobacteria</taxon>
        <taxon>Alteromonadales</taxon>
        <taxon>Pseudoalteromonadaceae</taxon>
        <taxon>Pseudoalteromonas</taxon>
    </lineage>
</organism>
<dbReference type="AlphaFoldDB" id="A0A0U3IG35"/>
<reference evidence="2 3" key="1">
    <citation type="submission" date="2015-12" db="EMBL/GenBank/DDBJ databases">
        <title>Complete genome sequence of Pseudoalteromonas rubra SCSIO 6842, harboring a conjugative plasmid.</title>
        <authorList>
            <person name="Li B."/>
            <person name="Wang X."/>
        </authorList>
    </citation>
    <scope>NUCLEOTIDE SEQUENCE [LARGE SCALE GENOMIC DNA]</scope>
    <source>
        <strain evidence="2 3">SCSIO 6842</strain>
    </source>
</reference>
<dbReference type="Proteomes" id="UP000069015">
    <property type="component" value="Chromosome 1"/>
</dbReference>
<evidence type="ECO:0000313" key="3">
    <source>
        <dbReference type="Proteomes" id="UP000069015"/>
    </source>
</evidence>
<accession>A0A0U3IG35</accession>
<gene>
    <name evidence="2" type="ORF">AT705_05110</name>
</gene>
<feature type="signal peptide" evidence="1">
    <location>
        <begin position="1"/>
        <end position="18"/>
    </location>
</feature>
<evidence type="ECO:0000313" key="2">
    <source>
        <dbReference type="EMBL" id="ALU42380.1"/>
    </source>
</evidence>
<keyword evidence="1" id="KW-0732">Signal</keyword>
<dbReference type="KEGG" id="prr:AT705_05110"/>
<evidence type="ECO:0000256" key="1">
    <source>
        <dbReference type="SAM" id="SignalP"/>
    </source>
</evidence>
<sequence length="119" mass="14061">MSRIVAIFTFLLNFPVSADTWLQYGEELECPDALKLKGDNYRIYNDCYGFDPKEPIIESGNIKFDNDYFYFFNRKVNQPSFLQNGVQSQKLKILLRNNHELNLQMGTRVLIFKRIKLLN</sequence>
<feature type="chain" id="PRO_5006839973" evidence="1">
    <location>
        <begin position="19"/>
        <end position="119"/>
    </location>
</feature>
<dbReference type="EMBL" id="CP013611">
    <property type="protein sequence ID" value="ALU42380.1"/>
    <property type="molecule type" value="Genomic_DNA"/>
</dbReference>
<name>A0A0U3IG35_9GAMM</name>
<protein>
    <submittedName>
        <fullName evidence="2">Uncharacterized protein</fullName>
    </submittedName>
</protein>
<dbReference type="RefSeq" id="WP_058795763.1">
    <property type="nucleotide sequence ID" value="NZ_CP013611.1"/>
</dbReference>
<proteinExistence type="predicted"/>